<comment type="caution">
    <text evidence="2">The sequence shown here is derived from an EMBL/GenBank/DDBJ whole genome shotgun (WGS) entry which is preliminary data.</text>
</comment>
<evidence type="ECO:0000313" key="2">
    <source>
        <dbReference type="EMBL" id="KAH8038907.1"/>
    </source>
</evidence>
<sequence length="228" mass="25375">MHKAGRSVALFQDNCRAHHIDEMELTHVRLFFFPPNYTSVLQPLDQGVIRSVKCAYRERLIRRLLLNLYHKRPTDVNLCMAFEVVATSWVATSPSLIENCFKHVGFTTTVQASCTDCSSASPDEDLDEGALAGESGGSGVPLSLTNASGELRAIDIDIPDELTVDAFVCAHDDVVVYEEVTDEAIIKSVREADGTEDQKRRTQRNPTRGLFWMRWTPFAPSSAHMATT</sequence>
<dbReference type="Proteomes" id="UP000821866">
    <property type="component" value="Chromosome 1"/>
</dbReference>
<protein>
    <recommendedName>
        <fullName evidence="1">DDE-1 domain-containing protein</fullName>
    </recommendedName>
</protein>
<dbReference type="InterPro" id="IPR004875">
    <property type="entry name" value="DDE_SF_endonuclease_dom"/>
</dbReference>
<organism evidence="2 3">
    <name type="scientific">Rhipicephalus microplus</name>
    <name type="common">Cattle tick</name>
    <name type="synonym">Boophilus microplus</name>
    <dbReference type="NCBI Taxonomy" id="6941"/>
    <lineage>
        <taxon>Eukaryota</taxon>
        <taxon>Metazoa</taxon>
        <taxon>Ecdysozoa</taxon>
        <taxon>Arthropoda</taxon>
        <taxon>Chelicerata</taxon>
        <taxon>Arachnida</taxon>
        <taxon>Acari</taxon>
        <taxon>Parasitiformes</taxon>
        <taxon>Ixodida</taxon>
        <taxon>Ixodoidea</taxon>
        <taxon>Ixodidae</taxon>
        <taxon>Rhipicephalinae</taxon>
        <taxon>Rhipicephalus</taxon>
        <taxon>Boophilus</taxon>
    </lineage>
</organism>
<name>A0A9J6EWK2_RHIMP</name>
<evidence type="ECO:0000259" key="1">
    <source>
        <dbReference type="Pfam" id="PF03184"/>
    </source>
</evidence>
<dbReference type="PANTHER" id="PTHR19303">
    <property type="entry name" value="TRANSPOSON"/>
    <property type="match status" value="1"/>
</dbReference>
<dbReference type="GO" id="GO:0003677">
    <property type="term" value="F:DNA binding"/>
    <property type="evidence" value="ECO:0007669"/>
    <property type="project" value="TreeGrafter"/>
</dbReference>
<dbReference type="EMBL" id="JABSTU010000001">
    <property type="protein sequence ID" value="KAH8038907.1"/>
    <property type="molecule type" value="Genomic_DNA"/>
</dbReference>
<dbReference type="InterPro" id="IPR050863">
    <property type="entry name" value="CenT-Element_Derived"/>
</dbReference>
<dbReference type="Pfam" id="PF03184">
    <property type="entry name" value="DDE_1"/>
    <property type="match status" value="1"/>
</dbReference>
<proteinExistence type="predicted"/>
<evidence type="ECO:0000313" key="3">
    <source>
        <dbReference type="Proteomes" id="UP000821866"/>
    </source>
</evidence>
<gene>
    <name evidence="2" type="ORF">HPB51_004019</name>
</gene>
<dbReference type="VEuPathDB" id="VectorBase:LOC119172740"/>
<dbReference type="AlphaFoldDB" id="A0A9J6EWK2"/>
<keyword evidence="3" id="KW-1185">Reference proteome</keyword>
<dbReference type="GO" id="GO:0005634">
    <property type="term" value="C:nucleus"/>
    <property type="evidence" value="ECO:0007669"/>
    <property type="project" value="TreeGrafter"/>
</dbReference>
<reference evidence="2" key="2">
    <citation type="submission" date="2021-09" db="EMBL/GenBank/DDBJ databases">
        <authorList>
            <person name="Jia N."/>
            <person name="Wang J."/>
            <person name="Shi W."/>
            <person name="Du L."/>
            <person name="Sun Y."/>
            <person name="Zhan W."/>
            <person name="Jiang J."/>
            <person name="Wang Q."/>
            <person name="Zhang B."/>
            <person name="Ji P."/>
            <person name="Sakyi L.B."/>
            <person name="Cui X."/>
            <person name="Yuan T."/>
            <person name="Jiang B."/>
            <person name="Yang W."/>
            <person name="Lam T.T.-Y."/>
            <person name="Chang Q."/>
            <person name="Ding S."/>
            <person name="Wang X."/>
            <person name="Zhu J."/>
            <person name="Ruan X."/>
            <person name="Zhao L."/>
            <person name="Wei J."/>
            <person name="Que T."/>
            <person name="Du C."/>
            <person name="Cheng J."/>
            <person name="Dai P."/>
            <person name="Han X."/>
            <person name="Huang E."/>
            <person name="Gao Y."/>
            <person name="Liu J."/>
            <person name="Shao H."/>
            <person name="Ye R."/>
            <person name="Li L."/>
            <person name="Wei W."/>
            <person name="Wang X."/>
            <person name="Wang C."/>
            <person name="Huo Q."/>
            <person name="Li W."/>
            <person name="Guo W."/>
            <person name="Chen H."/>
            <person name="Chen S."/>
            <person name="Zhou L."/>
            <person name="Zhou L."/>
            <person name="Ni X."/>
            <person name="Tian J."/>
            <person name="Zhou Y."/>
            <person name="Sheng Y."/>
            <person name="Liu T."/>
            <person name="Pan Y."/>
            <person name="Xia L."/>
            <person name="Li J."/>
            <person name="Zhao F."/>
            <person name="Cao W."/>
        </authorList>
    </citation>
    <scope>NUCLEOTIDE SEQUENCE</scope>
    <source>
        <strain evidence="2">Rmic-2018</strain>
        <tissue evidence="2">Larvae</tissue>
    </source>
</reference>
<feature type="domain" description="DDE-1" evidence="1">
    <location>
        <begin position="3"/>
        <end position="101"/>
    </location>
</feature>
<dbReference type="PANTHER" id="PTHR19303:SF73">
    <property type="entry name" value="PROTEIN PDC2"/>
    <property type="match status" value="1"/>
</dbReference>
<accession>A0A9J6EWK2</accession>
<reference evidence="2" key="1">
    <citation type="journal article" date="2020" name="Cell">
        <title>Large-Scale Comparative Analyses of Tick Genomes Elucidate Their Genetic Diversity and Vector Capacities.</title>
        <authorList>
            <consortium name="Tick Genome and Microbiome Consortium (TIGMIC)"/>
            <person name="Jia N."/>
            <person name="Wang J."/>
            <person name="Shi W."/>
            <person name="Du L."/>
            <person name="Sun Y."/>
            <person name="Zhan W."/>
            <person name="Jiang J.F."/>
            <person name="Wang Q."/>
            <person name="Zhang B."/>
            <person name="Ji P."/>
            <person name="Bell-Sakyi L."/>
            <person name="Cui X.M."/>
            <person name="Yuan T.T."/>
            <person name="Jiang B.G."/>
            <person name="Yang W.F."/>
            <person name="Lam T.T."/>
            <person name="Chang Q.C."/>
            <person name="Ding S.J."/>
            <person name="Wang X.J."/>
            <person name="Zhu J.G."/>
            <person name="Ruan X.D."/>
            <person name="Zhao L."/>
            <person name="Wei J.T."/>
            <person name="Ye R.Z."/>
            <person name="Que T.C."/>
            <person name="Du C.H."/>
            <person name="Zhou Y.H."/>
            <person name="Cheng J.X."/>
            <person name="Dai P.F."/>
            <person name="Guo W.B."/>
            <person name="Han X.H."/>
            <person name="Huang E.J."/>
            <person name="Li L.F."/>
            <person name="Wei W."/>
            <person name="Gao Y.C."/>
            <person name="Liu J.Z."/>
            <person name="Shao H.Z."/>
            <person name="Wang X."/>
            <person name="Wang C.C."/>
            <person name="Yang T.C."/>
            <person name="Huo Q.B."/>
            <person name="Li W."/>
            <person name="Chen H.Y."/>
            <person name="Chen S.E."/>
            <person name="Zhou L.G."/>
            <person name="Ni X.B."/>
            <person name="Tian J.H."/>
            <person name="Sheng Y."/>
            <person name="Liu T."/>
            <person name="Pan Y.S."/>
            <person name="Xia L.Y."/>
            <person name="Li J."/>
            <person name="Zhao F."/>
            <person name="Cao W.C."/>
        </authorList>
    </citation>
    <scope>NUCLEOTIDE SEQUENCE</scope>
    <source>
        <strain evidence="2">Rmic-2018</strain>
    </source>
</reference>